<evidence type="ECO:0000256" key="7">
    <source>
        <dbReference type="ARBA" id="ARBA00022989"/>
    </source>
</evidence>
<dbReference type="EMBL" id="JARPUR010000004">
    <property type="protein sequence ID" value="KAK4876557.1"/>
    <property type="molecule type" value="Genomic_DNA"/>
</dbReference>
<keyword evidence="8" id="KW-0443">Lipid metabolism</keyword>
<dbReference type="GO" id="GO:0005789">
    <property type="term" value="C:endoplasmic reticulum membrane"/>
    <property type="evidence" value="ECO:0007669"/>
    <property type="project" value="UniProtKB-SubCell"/>
</dbReference>
<evidence type="ECO:0000256" key="4">
    <source>
        <dbReference type="ARBA" id="ARBA00022679"/>
    </source>
</evidence>
<keyword evidence="3" id="KW-0444">Lipid biosynthesis</keyword>
<comment type="caution">
    <text evidence="12">The sequence shown here is derived from an EMBL/GenBank/DDBJ whole genome shotgun (WGS) entry which is preliminary data.</text>
</comment>
<keyword evidence="4" id="KW-0808">Transferase</keyword>
<reference evidence="13" key="1">
    <citation type="submission" date="2023-01" db="EMBL/GenBank/DDBJ databases">
        <title>Key to firefly adult light organ development and bioluminescence: homeobox transcription factors regulate luciferase expression and transportation to peroxisome.</title>
        <authorList>
            <person name="Fu X."/>
        </authorList>
    </citation>
    <scope>NUCLEOTIDE SEQUENCE [LARGE SCALE GENOMIC DNA]</scope>
</reference>
<keyword evidence="13" id="KW-1185">Reference proteome</keyword>
<evidence type="ECO:0000256" key="6">
    <source>
        <dbReference type="ARBA" id="ARBA00022824"/>
    </source>
</evidence>
<evidence type="ECO:0000256" key="8">
    <source>
        <dbReference type="ARBA" id="ARBA00023098"/>
    </source>
</evidence>
<evidence type="ECO:0000256" key="3">
    <source>
        <dbReference type="ARBA" id="ARBA00022516"/>
    </source>
</evidence>
<sequence>MDKGNYWDERYKRLIICIPIFACFFGLCGCLFMLYLLFCTCYWYFPILYLIWIFILDRNTCETGNRSFSWLYKNLPDPKLPFSFKTSTDYQLDHNKNYLFCCFPHGILPFGVLSAFTFEKGGFKDVFPTHTPYITTIPSNHFVPFFREFMIAFNYCSASEKSLNYLLNDKKGGKAVALFVGGSEEIGYSSKKNYHILLKKRKGFARVALKNGSPLVPVFSFGLNSCYKFVENSVVTRFFNWLESVTSLKLALFYGQGIFQDWFGICPLIKPITSIVGEPINVVKNENPTREEIEQLHEKFTNEIIKLFNEHKNKYISNAEKVQLIIDNGGKAVALFVGGSDEIAYSSEKNYQIVLKKRKGFIRVALKNGSPLVPVFSFGLNNNYKFLENAFVTRFLNWVESITTLKITLFYGQGIFQDWFGICPLLKPIISIAGDPIDLVKNENPSREEIEILHDKFTNEIMKLFNEHKHKYIPNAKHLAKEKGSFDNISVMVVFLREPSKVATEAHWATRHNIIMDTLDNANATNLFANSNNGDIKQKEEYVMSTGEGFKQNDTEALELLTATNGKRSSHEFDDDDDLGPETNVDTINDVLLTTTVLSAKNLMEEIVNNNSSLCEN</sequence>
<accession>A0AAN7SDL6</accession>
<dbReference type="SUPFAM" id="SSF69593">
    <property type="entry name" value="Glycerol-3-phosphate (1)-acyltransferase"/>
    <property type="match status" value="1"/>
</dbReference>
<comment type="similarity">
    <text evidence="2">Belongs to the diacylglycerol acyltransferase family.</text>
</comment>
<dbReference type="InterPro" id="IPR007130">
    <property type="entry name" value="DAGAT"/>
</dbReference>
<gene>
    <name evidence="12" type="ORF">RN001_009063</name>
</gene>
<protein>
    <recommendedName>
        <fullName evidence="14">Acyltransferase</fullName>
    </recommendedName>
</protein>
<evidence type="ECO:0000256" key="5">
    <source>
        <dbReference type="ARBA" id="ARBA00022692"/>
    </source>
</evidence>
<evidence type="ECO:0000256" key="1">
    <source>
        <dbReference type="ARBA" id="ARBA00004477"/>
    </source>
</evidence>
<dbReference type="PANTHER" id="PTHR12317:SF79">
    <property type="entry name" value="ACYLTRANSFERASE"/>
    <property type="match status" value="1"/>
</dbReference>
<name>A0AAN7SDL6_9COLE</name>
<dbReference type="AlphaFoldDB" id="A0AAN7SDL6"/>
<proteinExistence type="inferred from homology"/>
<keyword evidence="9 11" id="KW-0472">Membrane</keyword>
<dbReference type="GO" id="GO:0019432">
    <property type="term" value="P:triglyceride biosynthetic process"/>
    <property type="evidence" value="ECO:0007669"/>
    <property type="project" value="TreeGrafter"/>
</dbReference>
<dbReference type="PROSITE" id="PS51257">
    <property type="entry name" value="PROKAR_LIPOPROTEIN"/>
    <property type="match status" value="1"/>
</dbReference>
<evidence type="ECO:0000256" key="9">
    <source>
        <dbReference type="ARBA" id="ARBA00023136"/>
    </source>
</evidence>
<evidence type="ECO:0000256" key="2">
    <source>
        <dbReference type="ARBA" id="ARBA00005420"/>
    </source>
</evidence>
<keyword evidence="6" id="KW-0256">Endoplasmic reticulum</keyword>
<evidence type="ECO:0000256" key="11">
    <source>
        <dbReference type="SAM" id="Phobius"/>
    </source>
</evidence>
<dbReference type="GO" id="GO:0004144">
    <property type="term" value="F:diacylglycerol O-acyltransferase activity"/>
    <property type="evidence" value="ECO:0007669"/>
    <property type="project" value="TreeGrafter"/>
</dbReference>
<dbReference type="PANTHER" id="PTHR12317">
    <property type="entry name" value="DIACYLGLYCEROL O-ACYLTRANSFERASE"/>
    <property type="match status" value="1"/>
</dbReference>
<organism evidence="12 13">
    <name type="scientific">Aquatica leii</name>
    <dbReference type="NCBI Taxonomy" id="1421715"/>
    <lineage>
        <taxon>Eukaryota</taxon>
        <taxon>Metazoa</taxon>
        <taxon>Ecdysozoa</taxon>
        <taxon>Arthropoda</taxon>
        <taxon>Hexapoda</taxon>
        <taxon>Insecta</taxon>
        <taxon>Pterygota</taxon>
        <taxon>Neoptera</taxon>
        <taxon>Endopterygota</taxon>
        <taxon>Coleoptera</taxon>
        <taxon>Polyphaga</taxon>
        <taxon>Elateriformia</taxon>
        <taxon>Elateroidea</taxon>
        <taxon>Lampyridae</taxon>
        <taxon>Luciolinae</taxon>
        <taxon>Aquatica</taxon>
    </lineage>
</organism>
<keyword evidence="5 11" id="KW-0812">Transmembrane</keyword>
<comment type="subcellular location">
    <subcellularLocation>
        <location evidence="1">Endoplasmic reticulum membrane</location>
        <topology evidence="1">Multi-pass membrane protein</topology>
    </subcellularLocation>
</comment>
<dbReference type="CDD" id="cd07987">
    <property type="entry name" value="LPLAT_MGAT-like"/>
    <property type="match status" value="1"/>
</dbReference>
<dbReference type="Proteomes" id="UP001353858">
    <property type="component" value="Unassembled WGS sequence"/>
</dbReference>
<dbReference type="Pfam" id="PF03982">
    <property type="entry name" value="DAGAT"/>
    <property type="match status" value="2"/>
</dbReference>
<evidence type="ECO:0000256" key="10">
    <source>
        <dbReference type="ARBA" id="ARBA00023315"/>
    </source>
</evidence>
<keyword evidence="10" id="KW-0012">Acyltransferase</keyword>
<evidence type="ECO:0000313" key="13">
    <source>
        <dbReference type="Proteomes" id="UP001353858"/>
    </source>
</evidence>
<feature type="transmembrane region" description="Helical" evidence="11">
    <location>
        <begin position="20"/>
        <end position="45"/>
    </location>
</feature>
<evidence type="ECO:0000313" key="12">
    <source>
        <dbReference type="EMBL" id="KAK4876557.1"/>
    </source>
</evidence>
<keyword evidence="7 11" id="KW-1133">Transmembrane helix</keyword>
<evidence type="ECO:0008006" key="14">
    <source>
        <dbReference type="Google" id="ProtNLM"/>
    </source>
</evidence>